<evidence type="ECO:0000256" key="6">
    <source>
        <dbReference type="ARBA" id="ARBA00022679"/>
    </source>
</evidence>
<dbReference type="InterPro" id="IPR002058">
    <property type="entry name" value="PAP_assoc"/>
</dbReference>
<keyword evidence="14" id="KW-1185">Reference proteome</keyword>
<name>D2VCW7_NAEGR</name>
<evidence type="ECO:0000256" key="1">
    <source>
        <dbReference type="ARBA" id="ARBA00001936"/>
    </source>
</evidence>
<dbReference type="InterPro" id="IPR054708">
    <property type="entry name" value="MTPAP-like_central"/>
</dbReference>
<reference evidence="13 14" key="1">
    <citation type="journal article" date="2010" name="Cell">
        <title>The genome of Naegleria gruberi illuminates early eukaryotic versatility.</title>
        <authorList>
            <person name="Fritz-Laylin L.K."/>
            <person name="Prochnik S.E."/>
            <person name="Ginger M.L."/>
            <person name="Dacks J.B."/>
            <person name="Carpenter M.L."/>
            <person name="Field M.C."/>
            <person name="Kuo A."/>
            <person name="Paredez A."/>
            <person name="Chapman J."/>
            <person name="Pham J."/>
            <person name="Shu S."/>
            <person name="Neupane R."/>
            <person name="Cipriano M."/>
            <person name="Mancuso J."/>
            <person name="Tu H."/>
            <person name="Salamov A."/>
            <person name="Lindquist E."/>
            <person name="Shapiro H."/>
            <person name="Lucas S."/>
            <person name="Grigoriev I.V."/>
            <person name="Cande W.Z."/>
            <person name="Fulton C."/>
            <person name="Rokhsar D.S."/>
            <person name="Dawson S.C."/>
        </authorList>
    </citation>
    <scope>NUCLEOTIDE SEQUENCE [LARGE SCALE GENOMIC DNA]</scope>
    <source>
        <strain evidence="13 14">NEG-M</strain>
    </source>
</reference>
<evidence type="ECO:0000256" key="4">
    <source>
        <dbReference type="ARBA" id="ARBA00012472"/>
    </source>
</evidence>
<feature type="compositionally biased region" description="Low complexity" evidence="10">
    <location>
        <begin position="1"/>
        <end position="14"/>
    </location>
</feature>
<feature type="region of interest" description="Disordered" evidence="10">
    <location>
        <begin position="1"/>
        <end position="74"/>
    </location>
</feature>
<dbReference type="VEuPathDB" id="AmoebaDB:NAEGRDRAFT_79471"/>
<dbReference type="EMBL" id="GG738863">
    <property type="protein sequence ID" value="EFC45494.1"/>
    <property type="molecule type" value="Genomic_DNA"/>
</dbReference>
<dbReference type="PANTHER" id="PTHR12271">
    <property type="entry name" value="POLY A POLYMERASE CID PAP -RELATED"/>
    <property type="match status" value="1"/>
</dbReference>
<dbReference type="RefSeq" id="XP_002678238.1">
    <property type="nucleotide sequence ID" value="XM_002678192.1"/>
</dbReference>
<accession>D2VCW7</accession>
<dbReference type="Gene3D" id="3.30.460.10">
    <property type="entry name" value="Beta Polymerase, domain 2"/>
    <property type="match status" value="2"/>
</dbReference>
<feature type="domain" description="PAP-associated" evidence="11">
    <location>
        <begin position="564"/>
        <end position="616"/>
    </location>
</feature>
<dbReference type="GO" id="GO:0031123">
    <property type="term" value="P:RNA 3'-end processing"/>
    <property type="evidence" value="ECO:0007669"/>
    <property type="project" value="TreeGrafter"/>
</dbReference>
<comment type="subcellular location">
    <subcellularLocation>
        <location evidence="3">Cytoplasm</location>
    </subcellularLocation>
</comment>
<dbReference type="OrthoDB" id="407432at2759"/>
<comment type="cofactor">
    <cofactor evidence="2">
        <name>Mg(2+)</name>
        <dbReference type="ChEBI" id="CHEBI:18420"/>
    </cofactor>
</comment>
<feature type="compositionally biased region" description="Low complexity" evidence="10">
    <location>
        <begin position="31"/>
        <end position="50"/>
    </location>
</feature>
<feature type="compositionally biased region" description="Polar residues" evidence="10">
    <location>
        <begin position="21"/>
        <end position="30"/>
    </location>
</feature>
<dbReference type="Gene3D" id="1.10.1410.10">
    <property type="match status" value="1"/>
</dbReference>
<keyword evidence="7" id="KW-0479">Metal-binding</keyword>
<dbReference type="GO" id="GO:0005739">
    <property type="term" value="C:mitochondrion"/>
    <property type="evidence" value="ECO:0007669"/>
    <property type="project" value="UniProtKB-ARBA"/>
</dbReference>
<feature type="region of interest" description="Disordered" evidence="10">
    <location>
        <begin position="354"/>
        <end position="403"/>
    </location>
</feature>
<comment type="catalytic activity">
    <reaction evidence="9">
        <text>RNA(n) + UTP = RNA(n)-3'-uridine ribonucleotide + diphosphate</text>
        <dbReference type="Rhea" id="RHEA:14785"/>
        <dbReference type="Rhea" id="RHEA-COMP:14527"/>
        <dbReference type="Rhea" id="RHEA-COMP:17348"/>
        <dbReference type="ChEBI" id="CHEBI:33019"/>
        <dbReference type="ChEBI" id="CHEBI:46398"/>
        <dbReference type="ChEBI" id="CHEBI:140395"/>
        <dbReference type="ChEBI" id="CHEBI:173116"/>
        <dbReference type="EC" id="2.7.7.52"/>
    </reaction>
</comment>
<dbReference type="eggNOG" id="KOG2277">
    <property type="taxonomic scope" value="Eukaryota"/>
</dbReference>
<feature type="compositionally biased region" description="Polar residues" evidence="10">
    <location>
        <begin position="202"/>
        <end position="219"/>
    </location>
</feature>
<evidence type="ECO:0000313" key="13">
    <source>
        <dbReference type="EMBL" id="EFC45494.1"/>
    </source>
</evidence>
<feature type="compositionally biased region" description="Polar residues" evidence="10">
    <location>
        <begin position="63"/>
        <end position="74"/>
    </location>
</feature>
<feature type="compositionally biased region" description="Acidic residues" evidence="10">
    <location>
        <begin position="366"/>
        <end position="383"/>
    </location>
</feature>
<evidence type="ECO:0000256" key="2">
    <source>
        <dbReference type="ARBA" id="ARBA00001946"/>
    </source>
</evidence>
<evidence type="ECO:0000256" key="10">
    <source>
        <dbReference type="SAM" id="MobiDB-lite"/>
    </source>
</evidence>
<evidence type="ECO:0000259" key="11">
    <source>
        <dbReference type="Pfam" id="PF03828"/>
    </source>
</evidence>
<protein>
    <recommendedName>
        <fullName evidence="4">RNA uridylyltransferase</fullName>
        <ecNumber evidence="4">2.7.7.52</ecNumber>
    </recommendedName>
</protein>
<dbReference type="CDD" id="cd05402">
    <property type="entry name" value="NT_PAP_TUTase"/>
    <property type="match status" value="1"/>
</dbReference>
<dbReference type="FunCoup" id="D2VCW7">
    <property type="interactions" value="70"/>
</dbReference>
<evidence type="ECO:0000256" key="7">
    <source>
        <dbReference type="ARBA" id="ARBA00022723"/>
    </source>
</evidence>
<keyword evidence="6" id="KW-0808">Transferase</keyword>
<dbReference type="PANTHER" id="PTHR12271:SF40">
    <property type="entry name" value="POLY(A) RNA POLYMERASE GLD2"/>
    <property type="match status" value="1"/>
</dbReference>
<evidence type="ECO:0000313" key="14">
    <source>
        <dbReference type="Proteomes" id="UP000006671"/>
    </source>
</evidence>
<dbReference type="Pfam" id="PF22600">
    <property type="entry name" value="MTPAP-like_central"/>
    <property type="match status" value="1"/>
</dbReference>
<feature type="domain" description="Poly(A) RNA polymerase mitochondrial-like central palm" evidence="12">
    <location>
        <begin position="274"/>
        <end position="469"/>
    </location>
</feature>
<dbReference type="KEGG" id="ngr:NAEGRDRAFT_79471"/>
<dbReference type="AlphaFoldDB" id="D2VCW7"/>
<organism evidence="14">
    <name type="scientific">Naegleria gruberi</name>
    <name type="common">Amoeba</name>
    <dbReference type="NCBI Taxonomy" id="5762"/>
    <lineage>
        <taxon>Eukaryota</taxon>
        <taxon>Discoba</taxon>
        <taxon>Heterolobosea</taxon>
        <taxon>Tetramitia</taxon>
        <taxon>Eutetramitia</taxon>
        <taxon>Vahlkampfiidae</taxon>
        <taxon>Naegleria</taxon>
    </lineage>
</organism>
<dbReference type="SUPFAM" id="SSF81301">
    <property type="entry name" value="Nucleotidyltransferase"/>
    <property type="match status" value="1"/>
</dbReference>
<evidence type="ECO:0000256" key="8">
    <source>
        <dbReference type="ARBA" id="ARBA00022842"/>
    </source>
</evidence>
<keyword evidence="5" id="KW-0963">Cytoplasm</keyword>
<evidence type="ECO:0000256" key="3">
    <source>
        <dbReference type="ARBA" id="ARBA00004496"/>
    </source>
</evidence>
<evidence type="ECO:0000259" key="12">
    <source>
        <dbReference type="Pfam" id="PF22600"/>
    </source>
</evidence>
<evidence type="ECO:0000256" key="9">
    <source>
        <dbReference type="ARBA" id="ARBA00049105"/>
    </source>
</evidence>
<dbReference type="EC" id="2.7.7.52" evidence="4"/>
<keyword evidence="8" id="KW-0460">Magnesium</keyword>
<feature type="region of interest" description="Disordered" evidence="10">
    <location>
        <begin position="174"/>
        <end position="235"/>
    </location>
</feature>
<feature type="compositionally biased region" description="Basic and acidic residues" evidence="10">
    <location>
        <begin position="354"/>
        <end position="365"/>
    </location>
</feature>
<dbReference type="Proteomes" id="UP000006671">
    <property type="component" value="Unassembled WGS sequence"/>
</dbReference>
<dbReference type="SUPFAM" id="SSF81631">
    <property type="entry name" value="PAP/OAS1 substrate-binding domain"/>
    <property type="match status" value="1"/>
</dbReference>
<gene>
    <name evidence="13" type="ORF">NAEGRDRAFT_79471</name>
</gene>
<comment type="cofactor">
    <cofactor evidence="1">
        <name>Mn(2+)</name>
        <dbReference type="ChEBI" id="CHEBI:29035"/>
    </cofactor>
</comment>
<dbReference type="InParanoid" id="D2VCW7"/>
<sequence length="662" mass="77178">MQQRQTQQQHSNPPQHHHQTMNSSLRNQFPSTTSSHVNGNSTNNNLNNWNVPSQHYHQPPNGMENNGQPHFSQQPVYYDTSFMQQNYYQNQMMNSEIFNRPPYNFYDYNTIQQVHQMFGYPPNMDALNSYYQTGQPTMMYNPMYPYYYPNQHPQENQTNAKQIENELKSLLLGGEQPKPVQNKAVETPSQKEFVNPPKEQLTETVQNSITNSTTEQSDTSPEKTQKKPTKNKKKDQPINFKFGAYRVELDERMLTIPEKLKPIDSFLTSSVTPSILKLYNELIPTQKEIEKRNEFFKNFEKLIINKWSDAKLYMFGSSANGLCLRQLQGKNEYCDVDFCLVVELTPDRMKKIPVSKEVEEEKPNENTETAEEEVVEEQDEEGEESQKTEVKKKSKPKKKLSQEQYHKKNYVSQLKQFLESKLNYTDVKGIFTARIPIVTFTEQNLKINCDIGVNNILAVYNTRLIGLYCNIDIRCKQLIFLIKYWSKQRCINDPFGGTLSSYCLVIMVIHLLQQCDVLPFLQDKTVFTNMKTKIVDGLDGNNYDCSFEESLDEINKKITKKDDSLGSLLLKFFKYYAFEFDYENNAISIRNSGNRIFSKEDKSWKALFAVEDPFETEFNTARNVSITGLDAIRYEFVRAFHLIQKQSNFKDVVCTKLSTLKI</sequence>
<dbReference type="InterPro" id="IPR043519">
    <property type="entry name" value="NT_sf"/>
</dbReference>
<dbReference type="STRING" id="5762.D2VCW7"/>
<evidence type="ECO:0000256" key="5">
    <source>
        <dbReference type="ARBA" id="ARBA00022490"/>
    </source>
</evidence>
<dbReference type="GeneID" id="8850578"/>
<dbReference type="Pfam" id="PF03828">
    <property type="entry name" value="PAP_assoc"/>
    <property type="match status" value="1"/>
</dbReference>
<dbReference type="GO" id="GO:0046872">
    <property type="term" value="F:metal ion binding"/>
    <property type="evidence" value="ECO:0007669"/>
    <property type="project" value="UniProtKB-KW"/>
</dbReference>
<proteinExistence type="predicted"/>
<dbReference type="GO" id="GO:0050265">
    <property type="term" value="F:RNA uridylyltransferase activity"/>
    <property type="evidence" value="ECO:0007669"/>
    <property type="project" value="UniProtKB-EC"/>
</dbReference>